<sequence length="246" mass="28364">MGFRTLCYHEFRKREEITETGPSTIKVAQDYQDALPRPLFTYVEDFEEQIAYLKAEGYHFLTLEEVRAYYTGQDIPKKAILLTVDDAYQSFKKYAYPILKKHNIPIVSFVVLGWLSEERESYAPDLSVTMSKEELSEMADSITTANHTTRLHQRYADGSTAFQNISFEELKSDLDECGEFVEEPSVFAYPFGIYNKEDVLRLKNAGMEFAFTCESGMNTRLTTPLELHREVIPLGIALKQFKDLVK</sequence>
<dbReference type="SUPFAM" id="SSF88713">
    <property type="entry name" value="Glycoside hydrolase/deacetylase"/>
    <property type="match status" value="1"/>
</dbReference>
<dbReference type="GO" id="GO:0005975">
    <property type="term" value="P:carbohydrate metabolic process"/>
    <property type="evidence" value="ECO:0007669"/>
    <property type="project" value="InterPro"/>
</dbReference>
<dbReference type="Pfam" id="PF01522">
    <property type="entry name" value="Polysacc_deac_1"/>
    <property type="match status" value="1"/>
</dbReference>
<dbReference type="InterPro" id="IPR002509">
    <property type="entry name" value="NODB_dom"/>
</dbReference>
<gene>
    <name evidence="3" type="ORF">SAMN04488506_1812</name>
</gene>
<dbReference type="PROSITE" id="PS51677">
    <property type="entry name" value="NODB"/>
    <property type="match status" value="1"/>
</dbReference>
<evidence type="ECO:0000313" key="4">
    <source>
        <dbReference type="Proteomes" id="UP000199136"/>
    </source>
</evidence>
<dbReference type="GO" id="GO:0016810">
    <property type="term" value="F:hydrolase activity, acting on carbon-nitrogen (but not peptide) bonds"/>
    <property type="evidence" value="ECO:0007669"/>
    <property type="project" value="InterPro"/>
</dbReference>
<accession>A0A1I5Y7V8</accession>
<keyword evidence="4" id="KW-1185">Reference proteome</keyword>
<dbReference type="EMBL" id="FOXW01000007">
    <property type="protein sequence ID" value="SFQ40279.1"/>
    <property type="molecule type" value="Genomic_DNA"/>
</dbReference>
<keyword evidence="1" id="KW-0732">Signal</keyword>
<dbReference type="Gene3D" id="3.20.20.370">
    <property type="entry name" value="Glycoside hydrolase/deacetylase"/>
    <property type="match status" value="1"/>
</dbReference>
<evidence type="ECO:0000256" key="1">
    <source>
        <dbReference type="ARBA" id="ARBA00022729"/>
    </source>
</evidence>
<dbReference type="AlphaFoldDB" id="A0A1I5Y7V8"/>
<dbReference type="InterPro" id="IPR011330">
    <property type="entry name" value="Glyco_hydro/deAcase_b/a-brl"/>
</dbReference>
<dbReference type="PANTHER" id="PTHR34216:SF7">
    <property type="entry name" value="POLY-BETA-1,6-N-ACETYL-D-GLUCOSAMINE N-DEACETYLASE"/>
    <property type="match status" value="1"/>
</dbReference>
<dbReference type="RefSeq" id="WP_092480846.1">
    <property type="nucleotide sequence ID" value="NZ_FOXW01000007.1"/>
</dbReference>
<protein>
    <submittedName>
        <fullName evidence="3">Polysaccharide deacetylase</fullName>
    </submittedName>
</protein>
<dbReference type="InterPro" id="IPR051398">
    <property type="entry name" value="Polysacch_Deacetylase"/>
</dbReference>
<evidence type="ECO:0000313" key="3">
    <source>
        <dbReference type="EMBL" id="SFQ40279.1"/>
    </source>
</evidence>
<dbReference type="Proteomes" id="UP000199136">
    <property type="component" value="Unassembled WGS sequence"/>
</dbReference>
<reference evidence="3 4" key="1">
    <citation type="submission" date="2016-10" db="EMBL/GenBank/DDBJ databases">
        <authorList>
            <person name="de Groot N.N."/>
        </authorList>
    </citation>
    <scope>NUCLEOTIDE SEQUENCE [LARGE SCALE GENOMIC DNA]</scope>
    <source>
        <strain evidence="3 4">DSM 20581</strain>
    </source>
</reference>
<organism evidence="3 4">
    <name type="scientific">Desemzia incerta</name>
    <dbReference type="NCBI Taxonomy" id="82801"/>
    <lineage>
        <taxon>Bacteria</taxon>
        <taxon>Bacillati</taxon>
        <taxon>Bacillota</taxon>
        <taxon>Bacilli</taxon>
        <taxon>Lactobacillales</taxon>
        <taxon>Carnobacteriaceae</taxon>
        <taxon>Desemzia</taxon>
    </lineage>
</organism>
<evidence type="ECO:0000259" key="2">
    <source>
        <dbReference type="PROSITE" id="PS51677"/>
    </source>
</evidence>
<dbReference type="PANTHER" id="PTHR34216">
    <property type="match status" value="1"/>
</dbReference>
<feature type="domain" description="NodB homology" evidence="2">
    <location>
        <begin position="78"/>
        <end position="246"/>
    </location>
</feature>
<name>A0A1I5Y7V8_9LACT</name>
<dbReference type="OrthoDB" id="9778320at2"/>
<dbReference type="STRING" id="82801.SAMN04488506_1812"/>
<proteinExistence type="predicted"/>